<sequence>MWTQSRWDSHGEEMVTDNDTKKPCNWFYLDELGTWHMFPNDHMGEGFLTSKDIEKYYTSNPEGVLQISTSRGINKLDFAEMMLTDVKTGKQRQIKRSHEICLTESSRSRCCLDKGSSMPSRWEVMDPKLPYQGCCYSDSTPNEYNHVADFIKKEGELDRQIKSICRIQNLDLWEFYCRKKTQLGRIQGTTSVKEMKLFHGTKVSNIHTICTYNFDCRLAGSNGHSYGKGTYFARFASYADKFSFFNSDPVPLFGEAPHGYWGQRTKIMFLARVIVGKSTAGDSTFLKPDHNSAINFHDSCVDNLMYPRIFVIFDPCQIYPEYLIQYY</sequence>
<gene>
    <name evidence="7" type="primary">PARP11</name>
</gene>
<dbReference type="Gene3D" id="3.30.720.50">
    <property type="match status" value="1"/>
</dbReference>
<keyword evidence="4" id="KW-0520">NAD</keyword>
<dbReference type="PANTHER" id="PTHR45740">
    <property type="entry name" value="POLY [ADP-RIBOSE] POLYMERASE"/>
    <property type="match status" value="1"/>
</dbReference>
<dbReference type="InParanoid" id="A0A3P8X749"/>
<dbReference type="Proteomes" id="UP000265140">
    <property type="component" value="Chromosome 23"/>
</dbReference>
<dbReference type="Gene3D" id="3.90.228.10">
    <property type="match status" value="1"/>
</dbReference>
<evidence type="ECO:0000259" key="6">
    <source>
        <dbReference type="PROSITE" id="PS51059"/>
    </source>
</evidence>
<dbReference type="GO" id="GO:1990404">
    <property type="term" value="F:NAD+-protein mono-ADP-ribosyltransferase activity"/>
    <property type="evidence" value="ECO:0007669"/>
    <property type="project" value="TreeGrafter"/>
</dbReference>
<reference evidence="7" key="3">
    <citation type="submission" date="2025-08" db="UniProtKB">
        <authorList>
            <consortium name="Ensembl"/>
        </authorList>
    </citation>
    <scope>IDENTIFICATION</scope>
</reference>
<evidence type="ECO:0000259" key="5">
    <source>
        <dbReference type="PROSITE" id="PS50918"/>
    </source>
</evidence>
<evidence type="ECO:0000313" key="7">
    <source>
        <dbReference type="Ensembl" id="ENSELUP00000000160.1"/>
    </source>
</evidence>
<evidence type="ECO:0000256" key="3">
    <source>
        <dbReference type="ARBA" id="ARBA00024347"/>
    </source>
</evidence>
<dbReference type="Pfam" id="PF02825">
    <property type="entry name" value="WWE"/>
    <property type="match status" value="1"/>
</dbReference>
<comment type="subcellular location">
    <subcellularLocation>
        <location evidence="1">Nucleus</location>
    </subcellularLocation>
</comment>
<proteinExistence type="inferred from homology"/>
<dbReference type="CDD" id="cd01439">
    <property type="entry name" value="TCCD_inducible_PARP_like"/>
    <property type="match status" value="1"/>
</dbReference>
<dbReference type="Bgee" id="ENSELUG00000001775">
    <property type="expression patterns" value="Expressed in stomach and 12 other cell types or tissues"/>
</dbReference>
<evidence type="ECO:0000256" key="4">
    <source>
        <dbReference type="RuleBase" id="RU362114"/>
    </source>
</evidence>
<keyword evidence="4" id="KW-0808">Transferase</keyword>
<dbReference type="SUPFAM" id="SSF56399">
    <property type="entry name" value="ADP-ribosylation"/>
    <property type="match status" value="1"/>
</dbReference>
<dbReference type="EC" id="2.4.2.-" evidence="4"/>
<dbReference type="PROSITE" id="PS50918">
    <property type="entry name" value="WWE"/>
    <property type="match status" value="1"/>
</dbReference>
<dbReference type="InterPro" id="IPR037197">
    <property type="entry name" value="WWE_dom_sf"/>
</dbReference>
<dbReference type="GO" id="GO:0005634">
    <property type="term" value="C:nucleus"/>
    <property type="evidence" value="ECO:0007669"/>
    <property type="project" value="UniProtKB-SubCell"/>
</dbReference>
<keyword evidence="8" id="KW-1185">Reference proteome</keyword>
<evidence type="ECO:0000256" key="1">
    <source>
        <dbReference type="ARBA" id="ARBA00004123"/>
    </source>
</evidence>
<feature type="domain" description="WWE" evidence="5">
    <location>
        <begin position="12"/>
        <end position="96"/>
    </location>
</feature>
<feature type="domain" description="PARP catalytic" evidence="6">
    <location>
        <begin position="118"/>
        <end position="327"/>
    </location>
</feature>
<dbReference type="InterPro" id="IPR004170">
    <property type="entry name" value="WWE_dom"/>
</dbReference>
<dbReference type="OMA" id="YNTEKRC"/>
<dbReference type="PROSITE" id="PS51059">
    <property type="entry name" value="PARP_CATALYTIC"/>
    <property type="match status" value="1"/>
</dbReference>
<dbReference type="AlphaFoldDB" id="A0A3P8X749"/>
<accession>A0A3P8X749</accession>
<protein>
    <recommendedName>
        <fullName evidence="4">Poly [ADP-ribose] polymerase</fullName>
        <shortName evidence="4">PARP</shortName>
        <ecNumber evidence="4">2.4.2.-</ecNumber>
    </recommendedName>
</protein>
<dbReference type="GeneTree" id="ENSGT00940000156857"/>
<dbReference type="SUPFAM" id="SSF117839">
    <property type="entry name" value="WWE domain"/>
    <property type="match status" value="1"/>
</dbReference>
<reference evidence="8" key="1">
    <citation type="journal article" date="2014" name="PLoS ONE">
        <title>The genome and linkage map of the northern pike (Esox lucius): conserved synteny revealed between the salmonid sister group and the Neoteleostei.</title>
        <authorList>
            <person name="Rondeau E.B."/>
            <person name="Minkley D.R."/>
            <person name="Leong J.S."/>
            <person name="Messmer A.M."/>
            <person name="Jantzen J.R."/>
            <person name="von Schalburg K.R."/>
            <person name="Lemon C."/>
            <person name="Bird N.H."/>
            <person name="Koop B.F."/>
        </authorList>
    </citation>
    <scope>NUCLEOTIDE SEQUENCE</scope>
</reference>
<dbReference type="PANTHER" id="PTHR45740:SF4">
    <property type="entry name" value="PROTEIN MONO-ADP-RIBOSYLTRANSFERASE PARP11"/>
    <property type="match status" value="1"/>
</dbReference>
<dbReference type="Ensembl" id="ENSELUT00000019538.3">
    <property type="protein sequence ID" value="ENSELUP00000000160.1"/>
    <property type="gene ID" value="ENSELUG00000001775.3"/>
</dbReference>
<reference evidence="7" key="2">
    <citation type="submission" date="2020-02" db="EMBL/GenBank/DDBJ databases">
        <title>Esox lucius (northern pike) genome, fEsoLuc1, primary haplotype.</title>
        <authorList>
            <person name="Myers G."/>
            <person name="Karagic N."/>
            <person name="Meyer A."/>
            <person name="Pippel M."/>
            <person name="Reichard M."/>
            <person name="Winkler S."/>
            <person name="Tracey A."/>
            <person name="Sims Y."/>
            <person name="Howe K."/>
            <person name="Rhie A."/>
            <person name="Formenti G."/>
            <person name="Durbin R."/>
            <person name="Fedrigo O."/>
            <person name="Jarvis E.D."/>
        </authorList>
    </citation>
    <scope>NUCLEOTIDE SEQUENCE [LARGE SCALE GENOMIC DNA]</scope>
</reference>
<dbReference type="InterPro" id="IPR051712">
    <property type="entry name" value="ARTD-AVP"/>
</dbReference>
<comment type="similarity">
    <text evidence="3">Belongs to the ARTD/PARP family.</text>
</comment>
<evidence type="ECO:0000256" key="2">
    <source>
        <dbReference type="ARBA" id="ARBA00023242"/>
    </source>
</evidence>
<dbReference type="Pfam" id="PF00644">
    <property type="entry name" value="PARP"/>
    <property type="match status" value="1"/>
</dbReference>
<evidence type="ECO:0000313" key="8">
    <source>
        <dbReference type="Proteomes" id="UP000265140"/>
    </source>
</evidence>
<name>A0A3P8X749_ESOLU</name>
<dbReference type="InterPro" id="IPR012317">
    <property type="entry name" value="Poly(ADP-ribose)pol_cat_dom"/>
</dbReference>
<keyword evidence="2" id="KW-0539">Nucleus</keyword>
<dbReference type="STRING" id="8010.ENSELUP00000000160"/>
<reference evidence="7" key="4">
    <citation type="submission" date="2025-09" db="UniProtKB">
        <authorList>
            <consortium name="Ensembl"/>
        </authorList>
    </citation>
    <scope>IDENTIFICATION</scope>
</reference>
<organism evidence="7 8">
    <name type="scientific">Esox lucius</name>
    <name type="common">Northern pike</name>
    <dbReference type="NCBI Taxonomy" id="8010"/>
    <lineage>
        <taxon>Eukaryota</taxon>
        <taxon>Metazoa</taxon>
        <taxon>Chordata</taxon>
        <taxon>Craniata</taxon>
        <taxon>Vertebrata</taxon>
        <taxon>Euteleostomi</taxon>
        <taxon>Actinopterygii</taxon>
        <taxon>Neopterygii</taxon>
        <taxon>Teleostei</taxon>
        <taxon>Protacanthopterygii</taxon>
        <taxon>Esociformes</taxon>
        <taxon>Esocidae</taxon>
        <taxon>Esox</taxon>
    </lineage>
</organism>
<dbReference type="GO" id="GO:0003950">
    <property type="term" value="F:NAD+ poly-ADP-ribosyltransferase activity"/>
    <property type="evidence" value="ECO:0007669"/>
    <property type="project" value="UniProtKB-UniRule"/>
</dbReference>
<keyword evidence="4" id="KW-0328">Glycosyltransferase</keyword>